<reference evidence="1" key="1">
    <citation type="submission" date="2021-08" db="EMBL/GenBank/DDBJ databases">
        <title>The first chromosome-level gecko genome reveals the dynamic sex chromosomes of Neotropical dwarf geckos (Sphaerodactylidae: Sphaerodactylus).</title>
        <authorList>
            <person name="Pinto B.J."/>
            <person name="Keating S.E."/>
            <person name="Gamble T."/>
        </authorList>
    </citation>
    <scope>NUCLEOTIDE SEQUENCE</scope>
    <source>
        <strain evidence="1">TG3544</strain>
    </source>
</reference>
<protein>
    <submittedName>
        <fullName evidence="1">Uncharacterized protein</fullName>
    </submittedName>
</protein>
<proteinExistence type="predicted"/>
<accession>A0ACB8FK96</accession>
<evidence type="ECO:0000313" key="1">
    <source>
        <dbReference type="EMBL" id="KAH8005906.1"/>
    </source>
</evidence>
<dbReference type="Proteomes" id="UP000827872">
    <property type="component" value="Linkage Group LG04"/>
</dbReference>
<dbReference type="EMBL" id="CM037617">
    <property type="protein sequence ID" value="KAH8005906.1"/>
    <property type="molecule type" value="Genomic_DNA"/>
</dbReference>
<gene>
    <name evidence="1" type="ORF">K3G42_031454</name>
</gene>
<organism evidence="1 2">
    <name type="scientific">Sphaerodactylus townsendi</name>
    <dbReference type="NCBI Taxonomy" id="933632"/>
    <lineage>
        <taxon>Eukaryota</taxon>
        <taxon>Metazoa</taxon>
        <taxon>Chordata</taxon>
        <taxon>Craniata</taxon>
        <taxon>Vertebrata</taxon>
        <taxon>Euteleostomi</taxon>
        <taxon>Lepidosauria</taxon>
        <taxon>Squamata</taxon>
        <taxon>Bifurcata</taxon>
        <taxon>Gekkota</taxon>
        <taxon>Sphaerodactylidae</taxon>
        <taxon>Sphaerodactylus</taxon>
    </lineage>
</organism>
<keyword evidence="2" id="KW-1185">Reference proteome</keyword>
<name>A0ACB8FK96_9SAUR</name>
<sequence length="131" mass="13392">MEVDDGTSAWGDPSGYNYKNVNLWDKNTPRVGDPSDQQAHGPPQHLPAHAAPGPENGGGSSSSSWGEPPPPPTTVDNGTSAWGKPVDTGASWGDSIGDAGGTANWGSLPASQPAPNKADPRVCLAELARLV</sequence>
<evidence type="ECO:0000313" key="2">
    <source>
        <dbReference type="Proteomes" id="UP000827872"/>
    </source>
</evidence>
<comment type="caution">
    <text evidence="1">The sequence shown here is derived from an EMBL/GenBank/DDBJ whole genome shotgun (WGS) entry which is preliminary data.</text>
</comment>